<protein>
    <submittedName>
        <fullName evidence="3">Putative metallophosphoesterase YhaO</fullName>
    </submittedName>
</protein>
<dbReference type="InterPro" id="IPR014576">
    <property type="entry name" value="Pesterase_YhaO"/>
</dbReference>
<dbReference type="InterPro" id="IPR041796">
    <property type="entry name" value="Mre11_N"/>
</dbReference>
<comment type="caution">
    <text evidence="3">The sequence shown here is derived from an EMBL/GenBank/DDBJ whole genome shotgun (WGS) entry which is preliminary data.</text>
</comment>
<dbReference type="Pfam" id="PF00149">
    <property type="entry name" value="Metallophos"/>
    <property type="match status" value="1"/>
</dbReference>
<name>A0A5C5WDJ4_9BACT</name>
<reference evidence="3 4" key="1">
    <citation type="submission" date="2019-02" db="EMBL/GenBank/DDBJ databases">
        <title>Deep-cultivation of Planctomycetes and their phenomic and genomic characterization uncovers novel biology.</title>
        <authorList>
            <person name="Wiegand S."/>
            <person name="Jogler M."/>
            <person name="Boedeker C."/>
            <person name="Pinto D."/>
            <person name="Vollmers J."/>
            <person name="Rivas-Marin E."/>
            <person name="Kohn T."/>
            <person name="Peeters S.H."/>
            <person name="Heuer A."/>
            <person name="Rast P."/>
            <person name="Oberbeckmann S."/>
            <person name="Bunk B."/>
            <person name="Jeske O."/>
            <person name="Meyerdierks A."/>
            <person name="Storesund J.E."/>
            <person name="Kallscheuer N."/>
            <person name="Luecker S."/>
            <person name="Lage O.M."/>
            <person name="Pohl T."/>
            <person name="Merkel B.J."/>
            <person name="Hornburger P."/>
            <person name="Mueller R.-W."/>
            <person name="Bruemmer F."/>
            <person name="Labrenz M."/>
            <person name="Spormann A.M."/>
            <person name="Op Den Camp H."/>
            <person name="Overmann J."/>
            <person name="Amann R."/>
            <person name="Jetten M.S.M."/>
            <person name="Mascher T."/>
            <person name="Medema M.H."/>
            <person name="Devos D.P."/>
            <person name="Kaster A.-K."/>
            <person name="Ovreas L."/>
            <person name="Rohde M."/>
            <person name="Galperin M.Y."/>
            <person name="Jogler C."/>
        </authorList>
    </citation>
    <scope>NUCLEOTIDE SEQUENCE [LARGE SCALE GENOMIC DNA]</scope>
    <source>
        <strain evidence="3 4">Pla111</strain>
    </source>
</reference>
<dbReference type="GO" id="GO:0016787">
    <property type="term" value="F:hydrolase activity"/>
    <property type="evidence" value="ECO:0007669"/>
    <property type="project" value="UniProtKB-KW"/>
</dbReference>
<accession>A0A5C5WDJ4</accession>
<gene>
    <name evidence="3" type="primary">yhaO_1</name>
    <name evidence="3" type="ORF">Pla111_07560</name>
</gene>
<dbReference type="Proteomes" id="UP000318995">
    <property type="component" value="Unassembled WGS sequence"/>
</dbReference>
<evidence type="ECO:0000313" key="4">
    <source>
        <dbReference type="Proteomes" id="UP000318995"/>
    </source>
</evidence>
<evidence type="ECO:0000256" key="1">
    <source>
        <dbReference type="ARBA" id="ARBA00022801"/>
    </source>
</evidence>
<organism evidence="3 4">
    <name type="scientific">Botrimarina hoheduenensis</name>
    <dbReference type="NCBI Taxonomy" id="2528000"/>
    <lineage>
        <taxon>Bacteria</taxon>
        <taxon>Pseudomonadati</taxon>
        <taxon>Planctomycetota</taxon>
        <taxon>Planctomycetia</taxon>
        <taxon>Pirellulales</taxon>
        <taxon>Lacipirellulaceae</taxon>
        <taxon>Botrimarina</taxon>
    </lineage>
</organism>
<dbReference type="SUPFAM" id="SSF56300">
    <property type="entry name" value="Metallo-dependent phosphatases"/>
    <property type="match status" value="1"/>
</dbReference>
<dbReference type="PANTHER" id="PTHR30337:SF7">
    <property type="entry name" value="PHOSPHOESTERASE"/>
    <property type="match status" value="1"/>
</dbReference>
<dbReference type="PANTHER" id="PTHR30337">
    <property type="entry name" value="COMPONENT OF ATP-DEPENDENT DSDNA EXONUCLEASE"/>
    <property type="match status" value="1"/>
</dbReference>
<dbReference type="AlphaFoldDB" id="A0A5C5WDJ4"/>
<dbReference type="RefSeq" id="WP_146571452.1">
    <property type="nucleotide sequence ID" value="NZ_SJPH01000001.1"/>
</dbReference>
<proteinExistence type="predicted"/>
<dbReference type="InterPro" id="IPR050535">
    <property type="entry name" value="DNA_Repair-Maintenance_Comp"/>
</dbReference>
<sequence>MFTFLHAADIHLDSPLRGLDRYEGAPVEEIRQATRRALQNLVDLALEEEVNFVVLAGDLYDGDWPDFDTGLFFVGQMRRLRESGVPVFGVLGNHDAASKITRRLPLPENVCFFQTTAAETRRVDGLDVAIHGQSFASQCTTDDLAKSYPAALPGCFNLGVLHTSMTGREGHDRYAPCTESCLRDSGYDYWALGHIHQREVLPGSRPTIAYPGNIQGRHIRETGPKGCLVVRVDDANEAKTEFHPLDVLRWEVARVALDDVASEAEALDRVGDTLGRLVEEADGRLVAARVLLTGATPLASALAANPRHWTASVRARAVDVGGSGLWVEKVTSQAEPPRGSEAGADDSTPVSEVAAIAQELLGDASVAQSLGIDFEDLRRKLPPELRETVRTEDADWWRGVLHEAQARLFAELRG</sequence>
<evidence type="ECO:0000259" key="2">
    <source>
        <dbReference type="Pfam" id="PF00149"/>
    </source>
</evidence>
<dbReference type="PIRSF" id="PIRSF033091">
    <property type="entry name" value="Pesterase_YhaO"/>
    <property type="match status" value="1"/>
</dbReference>
<dbReference type="InterPro" id="IPR029052">
    <property type="entry name" value="Metallo-depent_PP-like"/>
</dbReference>
<dbReference type="CDD" id="cd00840">
    <property type="entry name" value="MPP_Mre11_N"/>
    <property type="match status" value="1"/>
</dbReference>
<dbReference type="EMBL" id="SJPH01000001">
    <property type="protein sequence ID" value="TWT48978.1"/>
    <property type="molecule type" value="Genomic_DNA"/>
</dbReference>
<evidence type="ECO:0000313" key="3">
    <source>
        <dbReference type="EMBL" id="TWT48978.1"/>
    </source>
</evidence>
<keyword evidence="1" id="KW-0378">Hydrolase</keyword>
<dbReference type="Gene3D" id="3.60.21.10">
    <property type="match status" value="1"/>
</dbReference>
<keyword evidence="4" id="KW-1185">Reference proteome</keyword>
<dbReference type="OrthoDB" id="9773856at2"/>
<dbReference type="InterPro" id="IPR004843">
    <property type="entry name" value="Calcineurin-like_PHP"/>
</dbReference>
<feature type="domain" description="Calcineurin-like phosphoesterase" evidence="2">
    <location>
        <begin position="3"/>
        <end position="197"/>
    </location>
</feature>